<reference evidence="7 8" key="1">
    <citation type="journal article" date="2016" name="Sci. Rep.">
        <title>Metabolic traits of an uncultured archaeal lineage -MSBL1- from brine pools of the Red Sea.</title>
        <authorList>
            <person name="Mwirichia R."/>
            <person name="Alam I."/>
            <person name="Rashid M."/>
            <person name="Vinu M."/>
            <person name="Ba-Alawi W."/>
            <person name="Anthony Kamau A."/>
            <person name="Kamanda Ngugi D."/>
            <person name="Goker M."/>
            <person name="Klenk H.P."/>
            <person name="Bajic V."/>
            <person name="Stingl U."/>
        </authorList>
    </citation>
    <scope>NUCLEOTIDE SEQUENCE [LARGE SCALE GENOMIC DNA]</scope>
    <source>
        <strain evidence="7">SCGC-AAA261C02</strain>
    </source>
</reference>
<evidence type="ECO:0000259" key="6">
    <source>
        <dbReference type="PROSITE" id="PS51855"/>
    </source>
</evidence>
<dbReference type="GO" id="GO:0005829">
    <property type="term" value="C:cytosol"/>
    <property type="evidence" value="ECO:0007669"/>
    <property type="project" value="TreeGrafter"/>
</dbReference>
<dbReference type="InterPro" id="IPR011607">
    <property type="entry name" value="MGS-like_dom"/>
</dbReference>
<keyword evidence="8" id="KW-1185">Reference proteome</keyword>
<dbReference type="Proteomes" id="UP000070520">
    <property type="component" value="Unassembled WGS sequence"/>
</dbReference>
<dbReference type="GO" id="GO:0006221">
    <property type="term" value="P:pyrimidine nucleotide biosynthetic process"/>
    <property type="evidence" value="ECO:0007669"/>
    <property type="project" value="UniProtKB-KW"/>
</dbReference>
<keyword evidence="1" id="KW-0808">Transferase</keyword>
<name>A0A133V0I6_9EURY</name>
<keyword evidence="2" id="KW-0658">Purine biosynthesis</keyword>
<protein>
    <recommendedName>
        <fullName evidence="6">MGS-like domain-containing protein</fullName>
    </recommendedName>
</protein>
<keyword evidence="5" id="KW-0511">Multifunctional enzyme</keyword>
<dbReference type="PATRIC" id="fig|1698272.3.peg.255"/>
<evidence type="ECO:0000256" key="1">
    <source>
        <dbReference type="ARBA" id="ARBA00022679"/>
    </source>
</evidence>
<evidence type="ECO:0000256" key="4">
    <source>
        <dbReference type="ARBA" id="ARBA00022975"/>
    </source>
</evidence>
<dbReference type="GO" id="GO:0003937">
    <property type="term" value="F:IMP cyclohydrolase activity"/>
    <property type="evidence" value="ECO:0007669"/>
    <property type="project" value="InterPro"/>
</dbReference>
<dbReference type="FunFam" id="3.40.50.1380:FF:000001">
    <property type="entry name" value="Bifunctional purine biosynthesis protein PurH"/>
    <property type="match status" value="1"/>
</dbReference>
<evidence type="ECO:0000256" key="3">
    <source>
        <dbReference type="ARBA" id="ARBA00022801"/>
    </source>
</evidence>
<dbReference type="InterPro" id="IPR002695">
    <property type="entry name" value="PurH-like"/>
</dbReference>
<dbReference type="SUPFAM" id="SSF52335">
    <property type="entry name" value="Methylglyoxal synthase-like"/>
    <property type="match status" value="1"/>
</dbReference>
<dbReference type="Pfam" id="PF01808">
    <property type="entry name" value="AICARFT_IMPCHas"/>
    <property type="match status" value="1"/>
</dbReference>
<proteinExistence type="predicted"/>
<dbReference type="GO" id="GO:0004643">
    <property type="term" value="F:phosphoribosylaminoimidazolecarboxamide formyltransferase activity"/>
    <property type="evidence" value="ECO:0007669"/>
    <property type="project" value="InterPro"/>
</dbReference>
<gene>
    <name evidence="7" type="ORF">AKJ42_02210</name>
</gene>
<keyword evidence="4" id="KW-0665">Pyrimidine biosynthesis</keyword>
<dbReference type="PANTHER" id="PTHR11692:SF0">
    <property type="entry name" value="BIFUNCTIONAL PURINE BIOSYNTHESIS PROTEIN ATIC"/>
    <property type="match status" value="1"/>
</dbReference>
<evidence type="ECO:0000313" key="7">
    <source>
        <dbReference type="EMBL" id="KXA99925.1"/>
    </source>
</evidence>
<accession>A0A133V0I6</accession>
<dbReference type="Gene3D" id="3.40.50.1380">
    <property type="entry name" value="Methylglyoxal synthase-like domain"/>
    <property type="match status" value="1"/>
</dbReference>
<dbReference type="InterPro" id="IPR036914">
    <property type="entry name" value="MGS-like_dom_sf"/>
</dbReference>
<evidence type="ECO:0000313" key="8">
    <source>
        <dbReference type="Proteomes" id="UP000070520"/>
    </source>
</evidence>
<dbReference type="GO" id="GO:0006189">
    <property type="term" value="P:'de novo' IMP biosynthetic process"/>
    <property type="evidence" value="ECO:0007669"/>
    <property type="project" value="TreeGrafter"/>
</dbReference>
<feature type="domain" description="MGS-like" evidence="6">
    <location>
        <begin position="1"/>
        <end position="146"/>
    </location>
</feature>
<dbReference type="EMBL" id="LHXW01000019">
    <property type="protein sequence ID" value="KXA99925.1"/>
    <property type="molecule type" value="Genomic_DNA"/>
</dbReference>
<dbReference type="SMART" id="SM00851">
    <property type="entry name" value="MGS"/>
    <property type="match status" value="1"/>
</dbReference>
<sequence>MLESVIISVYDKKNLKSLMKGMRKINSDVRVFSSGETASAIKKLGYEVTKIPIYTDFPESPGGLTKTLHPKVHGGILLDRDKATEKEYLEENNIRTFNLVVCNLYPFEKTISRGAPRKEIVENIDIGGQTLIRSAAKGALRHGKVAPVVDPEDYEKIIEEMTENDGELSDGTVIALAHKAFDLSWKYEEKIRNWTEELVEG</sequence>
<dbReference type="PROSITE" id="PS51855">
    <property type="entry name" value="MGS"/>
    <property type="match status" value="1"/>
</dbReference>
<dbReference type="AlphaFoldDB" id="A0A133V0I6"/>
<dbReference type="PANTHER" id="PTHR11692">
    <property type="entry name" value="BIFUNCTIONAL PURINE BIOSYNTHESIS PROTEIN PURH"/>
    <property type="match status" value="1"/>
</dbReference>
<comment type="caution">
    <text evidence="7">The sequence shown here is derived from an EMBL/GenBank/DDBJ whole genome shotgun (WGS) entry which is preliminary data.</text>
</comment>
<organism evidence="7 8">
    <name type="scientific">candidate division MSBL1 archaeon SCGC-AAA261C02</name>
    <dbReference type="NCBI Taxonomy" id="1698272"/>
    <lineage>
        <taxon>Archaea</taxon>
        <taxon>Methanobacteriati</taxon>
        <taxon>Methanobacteriota</taxon>
        <taxon>candidate division MSBL1</taxon>
    </lineage>
</organism>
<dbReference type="CDD" id="cd01421">
    <property type="entry name" value="IMPCH"/>
    <property type="match status" value="1"/>
</dbReference>
<keyword evidence="3" id="KW-0378">Hydrolase</keyword>
<evidence type="ECO:0000256" key="2">
    <source>
        <dbReference type="ARBA" id="ARBA00022755"/>
    </source>
</evidence>
<evidence type="ECO:0000256" key="5">
    <source>
        <dbReference type="ARBA" id="ARBA00023268"/>
    </source>
</evidence>
<dbReference type="Pfam" id="PF02142">
    <property type="entry name" value="MGS"/>
    <property type="match status" value="1"/>
</dbReference>